<feature type="transmembrane region" description="Helical" evidence="1">
    <location>
        <begin position="102"/>
        <end position="124"/>
    </location>
</feature>
<dbReference type="InterPro" id="IPR036388">
    <property type="entry name" value="WH-like_DNA-bd_sf"/>
</dbReference>
<reference evidence="3" key="1">
    <citation type="journal article" date="2019" name="PLoS Negl. Trop. Dis.">
        <title>Revisiting the worldwide diversity of Leptospira species in the environment.</title>
        <authorList>
            <person name="Vincent A.T."/>
            <person name="Schiettekatte O."/>
            <person name="Bourhy P."/>
            <person name="Veyrier F.J."/>
            <person name="Picardeau M."/>
        </authorList>
    </citation>
    <scope>NUCLEOTIDE SEQUENCE [LARGE SCALE GENOMIC DNA]</scope>
    <source>
        <strain evidence="3">201702451</strain>
    </source>
</reference>
<dbReference type="RefSeq" id="WP_135640398.1">
    <property type="nucleotide sequence ID" value="NZ_RQGH01000006.1"/>
</dbReference>
<feature type="transmembrane region" description="Helical" evidence="1">
    <location>
        <begin position="144"/>
        <end position="162"/>
    </location>
</feature>
<dbReference type="Proteomes" id="UP000297567">
    <property type="component" value="Unassembled WGS sequence"/>
</dbReference>
<gene>
    <name evidence="3" type="ORF">EHQ62_00945</name>
</gene>
<dbReference type="CDD" id="cd06170">
    <property type="entry name" value="LuxR_C_like"/>
    <property type="match status" value="1"/>
</dbReference>
<feature type="transmembrane region" description="Helical" evidence="1">
    <location>
        <begin position="229"/>
        <end position="250"/>
    </location>
</feature>
<dbReference type="InterPro" id="IPR000792">
    <property type="entry name" value="Tscrpt_reg_LuxR_C"/>
</dbReference>
<evidence type="ECO:0000313" key="3">
    <source>
        <dbReference type="EMBL" id="TGL75944.1"/>
    </source>
</evidence>
<feature type="transmembrane region" description="Helical" evidence="1">
    <location>
        <begin position="6"/>
        <end position="27"/>
    </location>
</feature>
<dbReference type="Pfam" id="PF00196">
    <property type="entry name" value="GerE"/>
    <property type="match status" value="1"/>
</dbReference>
<sequence>MIGELQIPILLCIAALVSNLSVFISSVRFKYPIFISLKWISIALLFGNLFLIGVFKSQTEKEAYLAFHLFRCVIFFIPYLFLKMSHTLSGRSQSTLLMKISLAITFIYLLLINIDYFLGQSFLILGWNQYDWGFWPILHLRAKILIGFGFFLSFFISLYLLVSPKEEVENDFTVFSYLLLVWWIGFAFNFLALYGVPIFPFGMVIDTIISAFFSLLLTKNWSQHKIHYITEFLSLFGTTILGFILLQWTLNSNPSVQYLISFIIGMAFLYFLFQLIQKFNAKANAFHNQNHDGLIGGNAFQEKSNVSQITAKMNSYQLTKKEIEIVEMMIRGFSKKQIRFYLDISDGTFRNHLSNLYSKTIDRESPNTTGDKFQRFLYFLSKTISKSYIHDNCHGDSYKP</sequence>
<feature type="domain" description="HTH luxR-type" evidence="2">
    <location>
        <begin position="317"/>
        <end position="359"/>
    </location>
</feature>
<evidence type="ECO:0000256" key="1">
    <source>
        <dbReference type="SAM" id="Phobius"/>
    </source>
</evidence>
<feature type="transmembrane region" description="Helical" evidence="1">
    <location>
        <begin position="174"/>
        <end position="192"/>
    </location>
</feature>
<feature type="transmembrane region" description="Helical" evidence="1">
    <location>
        <begin position="256"/>
        <end position="273"/>
    </location>
</feature>
<keyword evidence="1" id="KW-0812">Transmembrane</keyword>
<dbReference type="SUPFAM" id="SSF46894">
    <property type="entry name" value="C-terminal effector domain of the bipartite response regulators"/>
    <property type="match status" value="1"/>
</dbReference>
<feature type="transmembrane region" description="Helical" evidence="1">
    <location>
        <begin position="198"/>
        <end position="217"/>
    </location>
</feature>
<evidence type="ECO:0000259" key="2">
    <source>
        <dbReference type="Pfam" id="PF00196"/>
    </source>
</evidence>
<dbReference type="AlphaFoldDB" id="A0A4Z0ZXV4"/>
<accession>A0A4Z0ZXV4</accession>
<feature type="transmembrane region" description="Helical" evidence="1">
    <location>
        <begin position="39"/>
        <end position="57"/>
    </location>
</feature>
<keyword evidence="1" id="KW-0472">Membrane</keyword>
<dbReference type="EMBL" id="RQGH01000006">
    <property type="protein sequence ID" value="TGL75944.1"/>
    <property type="molecule type" value="Genomic_DNA"/>
</dbReference>
<dbReference type="PRINTS" id="PR00038">
    <property type="entry name" value="HTHLUXR"/>
</dbReference>
<dbReference type="Gene3D" id="1.10.10.10">
    <property type="entry name" value="Winged helix-like DNA-binding domain superfamily/Winged helix DNA-binding domain"/>
    <property type="match status" value="1"/>
</dbReference>
<dbReference type="InterPro" id="IPR016032">
    <property type="entry name" value="Sig_transdc_resp-reg_C-effctor"/>
</dbReference>
<comment type="caution">
    <text evidence="3">The sequence shown here is derived from an EMBL/GenBank/DDBJ whole genome shotgun (WGS) entry which is preliminary data.</text>
</comment>
<keyword evidence="3" id="KW-0238">DNA-binding</keyword>
<evidence type="ECO:0000313" key="4">
    <source>
        <dbReference type="Proteomes" id="UP000297567"/>
    </source>
</evidence>
<keyword evidence="4" id="KW-1185">Reference proteome</keyword>
<dbReference type="GO" id="GO:0006355">
    <property type="term" value="P:regulation of DNA-templated transcription"/>
    <property type="evidence" value="ECO:0007669"/>
    <property type="project" value="InterPro"/>
</dbReference>
<proteinExistence type="predicted"/>
<keyword evidence="1" id="KW-1133">Transmembrane helix</keyword>
<protein>
    <submittedName>
        <fullName evidence="3">DNA-binding response regulator</fullName>
    </submittedName>
</protein>
<dbReference type="GO" id="GO:0003677">
    <property type="term" value="F:DNA binding"/>
    <property type="evidence" value="ECO:0007669"/>
    <property type="project" value="UniProtKB-KW"/>
</dbReference>
<feature type="transmembrane region" description="Helical" evidence="1">
    <location>
        <begin position="63"/>
        <end position="82"/>
    </location>
</feature>
<organism evidence="3 4">
    <name type="scientific">Leptospira jelokensis</name>
    <dbReference type="NCBI Taxonomy" id="2484931"/>
    <lineage>
        <taxon>Bacteria</taxon>
        <taxon>Pseudomonadati</taxon>
        <taxon>Spirochaetota</taxon>
        <taxon>Spirochaetia</taxon>
        <taxon>Leptospirales</taxon>
        <taxon>Leptospiraceae</taxon>
        <taxon>Leptospira</taxon>
    </lineage>
</organism>
<name>A0A4Z0ZXV4_9LEPT</name>